<dbReference type="AlphaFoldDB" id="A0A8C4XV11"/>
<dbReference type="GO" id="GO:0016095">
    <property type="term" value="P:polyprenol catabolic process"/>
    <property type="evidence" value="ECO:0007669"/>
    <property type="project" value="UniProtKB-UniRule"/>
</dbReference>
<evidence type="ECO:0000256" key="4">
    <source>
        <dbReference type="ARBA" id="ARBA00012522"/>
    </source>
</evidence>
<evidence type="ECO:0000256" key="20">
    <source>
        <dbReference type="SAM" id="MobiDB-lite"/>
    </source>
</evidence>
<dbReference type="EC" id="1.3.1.22" evidence="3 19"/>
<feature type="domain" description="3-oxo-5-alpha-steroid 4-dehydrogenase C-terminal" evidence="21">
    <location>
        <begin position="261"/>
        <end position="379"/>
    </location>
</feature>
<comment type="similarity">
    <text evidence="13 19">Belongs to the steroid 5-alpha reductase family. Polyprenal reductase subfamily.</text>
</comment>
<dbReference type="GO" id="GO:0006488">
    <property type="term" value="P:dolichol-linked oligosaccharide biosynthetic process"/>
    <property type="evidence" value="ECO:0007669"/>
    <property type="project" value="UniProtKB-UniRule"/>
</dbReference>
<comment type="catalytic activity">
    <reaction evidence="16">
        <text>a 3-oxo-5alpha-steroid + NADP(+) = a 3-oxo-Delta(4)-steroid + NADPH + H(+)</text>
        <dbReference type="Rhea" id="RHEA:54384"/>
        <dbReference type="ChEBI" id="CHEBI:13601"/>
        <dbReference type="ChEBI" id="CHEBI:15378"/>
        <dbReference type="ChEBI" id="CHEBI:47909"/>
        <dbReference type="ChEBI" id="CHEBI:57783"/>
        <dbReference type="ChEBI" id="CHEBI:58349"/>
        <dbReference type="EC" id="1.3.1.22"/>
    </reaction>
    <physiologicalReaction direction="right-to-left" evidence="16">
        <dbReference type="Rhea" id="RHEA:54386"/>
    </physiologicalReaction>
</comment>
<keyword evidence="23" id="KW-1185">Reference proteome</keyword>
<evidence type="ECO:0000256" key="10">
    <source>
        <dbReference type="ARBA" id="ARBA00023098"/>
    </source>
</evidence>
<dbReference type="PANTHER" id="PTHR14624">
    <property type="entry name" value="DFG10 PROTEIN"/>
    <property type="match status" value="1"/>
</dbReference>
<feature type="transmembrane region" description="Helical" evidence="19">
    <location>
        <begin position="69"/>
        <end position="92"/>
    </location>
</feature>
<comment type="catalytic activity">
    <reaction evidence="18 19">
        <text>a di-trans,poly-cis-dolichal + NADP(+) = a di-trans,poly-cis-polyprenal + NADPH + H(+)</text>
        <dbReference type="Rhea" id="RHEA:80727"/>
        <dbReference type="Rhea" id="RHEA-COMP:19536"/>
        <dbReference type="Rhea" id="RHEA-COMP:19537"/>
        <dbReference type="ChEBI" id="CHEBI:15378"/>
        <dbReference type="ChEBI" id="CHEBI:57783"/>
        <dbReference type="ChEBI" id="CHEBI:58349"/>
        <dbReference type="ChEBI" id="CHEBI:231623"/>
        <dbReference type="ChEBI" id="CHEBI:231637"/>
        <dbReference type="EC" id="1.3.1.94"/>
    </reaction>
    <physiologicalReaction direction="right-to-left" evidence="18 19">
        <dbReference type="Rhea" id="RHEA:80729"/>
    </physiologicalReaction>
</comment>
<feature type="compositionally biased region" description="Basic and acidic residues" evidence="20">
    <location>
        <begin position="1"/>
        <end position="10"/>
    </location>
</feature>
<evidence type="ECO:0000256" key="17">
    <source>
        <dbReference type="ARBA" id="ARBA00049397"/>
    </source>
</evidence>
<feature type="region of interest" description="Disordered" evidence="20">
    <location>
        <begin position="1"/>
        <end position="41"/>
    </location>
</feature>
<dbReference type="FunFam" id="1.20.120.1630:FF:000021">
    <property type="entry name" value="Polyprenol reductase 1"/>
    <property type="match status" value="1"/>
</dbReference>
<comment type="subcellular location">
    <subcellularLocation>
        <location evidence="1">Endoplasmic reticulum membrane</location>
        <topology evidence="1">Multi-pass membrane protein</topology>
    </subcellularLocation>
</comment>
<dbReference type="GO" id="GO:0102389">
    <property type="term" value="F:polyprenol reductase activity"/>
    <property type="evidence" value="ECO:0007669"/>
    <property type="project" value="UniProtKB-UniRule"/>
</dbReference>
<keyword evidence="7 19" id="KW-0521">NADP</keyword>
<evidence type="ECO:0000256" key="8">
    <source>
        <dbReference type="ARBA" id="ARBA00022989"/>
    </source>
</evidence>
<keyword evidence="9 19" id="KW-0560">Oxidoreductase</keyword>
<keyword evidence="8 19" id="KW-1133">Transmembrane helix</keyword>
<evidence type="ECO:0000256" key="15">
    <source>
        <dbReference type="ARBA" id="ARBA00048095"/>
    </source>
</evidence>
<evidence type="ECO:0000313" key="23">
    <source>
        <dbReference type="Proteomes" id="UP000694562"/>
    </source>
</evidence>
<dbReference type="InterPro" id="IPR039698">
    <property type="entry name" value="Dfg10/SRD5A3"/>
</dbReference>
<evidence type="ECO:0000256" key="19">
    <source>
        <dbReference type="RuleBase" id="RU367081"/>
    </source>
</evidence>
<keyword evidence="6 19" id="KW-0256">Endoplasmic reticulum</keyword>
<organism evidence="22 23">
    <name type="scientific">Falco tinnunculus</name>
    <name type="common">Common kestrel</name>
    <dbReference type="NCBI Taxonomy" id="100819"/>
    <lineage>
        <taxon>Eukaryota</taxon>
        <taxon>Metazoa</taxon>
        <taxon>Chordata</taxon>
        <taxon>Craniata</taxon>
        <taxon>Vertebrata</taxon>
        <taxon>Euteleostomi</taxon>
        <taxon>Archelosauria</taxon>
        <taxon>Archosauria</taxon>
        <taxon>Dinosauria</taxon>
        <taxon>Saurischia</taxon>
        <taxon>Theropoda</taxon>
        <taxon>Coelurosauria</taxon>
        <taxon>Aves</taxon>
        <taxon>Neognathae</taxon>
        <taxon>Neoaves</taxon>
        <taxon>Telluraves</taxon>
        <taxon>Australaves</taxon>
        <taxon>Falconiformes</taxon>
        <taxon>Falconidae</taxon>
        <taxon>Falco</taxon>
    </lineage>
</organism>
<comment type="pathway">
    <text evidence="2 19">Protein modification; protein glycosylation.</text>
</comment>
<keyword evidence="5 19" id="KW-0812">Transmembrane</keyword>
<evidence type="ECO:0000256" key="13">
    <source>
        <dbReference type="ARBA" id="ARBA00046320"/>
    </source>
</evidence>
<evidence type="ECO:0000256" key="2">
    <source>
        <dbReference type="ARBA" id="ARBA00004922"/>
    </source>
</evidence>
<comment type="catalytic activity">
    <reaction evidence="15">
        <text>androst-4-ene-3,17-dione + NADPH + H(+) = 5alpha-androstan-3,17-dione + NADP(+)</text>
        <dbReference type="Rhea" id="RHEA:50816"/>
        <dbReference type="ChEBI" id="CHEBI:15378"/>
        <dbReference type="ChEBI" id="CHEBI:15994"/>
        <dbReference type="ChEBI" id="CHEBI:16422"/>
        <dbReference type="ChEBI" id="CHEBI:57783"/>
        <dbReference type="ChEBI" id="CHEBI:58349"/>
    </reaction>
    <physiologicalReaction direction="right-to-left" evidence="15">
        <dbReference type="Rhea" id="RHEA:50818"/>
    </physiologicalReaction>
</comment>
<dbReference type="OMA" id="RFYETNF"/>
<evidence type="ECO:0000313" key="22">
    <source>
        <dbReference type="Ensembl" id="ENSFTIP00000023928.1"/>
    </source>
</evidence>
<reference evidence="22" key="2">
    <citation type="submission" date="2025-09" db="UniProtKB">
        <authorList>
            <consortium name="Ensembl"/>
        </authorList>
    </citation>
    <scope>IDENTIFICATION</scope>
</reference>
<name>A0A8C4XV11_FALTI</name>
<evidence type="ECO:0000256" key="1">
    <source>
        <dbReference type="ARBA" id="ARBA00004477"/>
    </source>
</evidence>
<evidence type="ECO:0000256" key="6">
    <source>
        <dbReference type="ARBA" id="ARBA00022824"/>
    </source>
</evidence>
<feature type="transmembrane region" description="Helical" evidence="19">
    <location>
        <begin position="321"/>
        <end position="347"/>
    </location>
</feature>
<dbReference type="OrthoDB" id="541710at2759"/>
<feature type="transmembrane region" description="Helical" evidence="19">
    <location>
        <begin position="222"/>
        <end position="242"/>
    </location>
</feature>
<sequence>MGIAQMREDAQGNATEAGARPRQLRGHTAAPRPLTAPGWADPLFPGAGRGSECAAAPRPRPPAEEAMPALLAAAWALLACAFLAALLLLLVLRRPRGGSGSSSFVCGLFQDLVRYGKTKRGCGPRTAAPRLRQLPKRWFTHFYVVSVFWNGFLLICLFQAKFLGGLLPSWIQCVHHALGRDSQSEDIDSEHFSALLVLLLLWLHSCRRLAECLWTSVFSNGVINIVQYCFGLVYYVAVGSTVLCQVPTNVRNGKELSVQISWYHIVGVMMYIWASLHQHRCLVILANLRKSKSGKVVSLGHNVPFGDWFERVSCPHYFAELLIYVSMAIMLGFHNVTWWCVVLYVLFNQALAAVLCHEFYHKNFSSYPKHRKAFIPFVF</sequence>
<evidence type="ECO:0000256" key="14">
    <source>
        <dbReference type="ARBA" id="ARBA00047186"/>
    </source>
</evidence>
<dbReference type="UniPathway" id="UPA00378"/>
<evidence type="ECO:0000256" key="5">
    <source>
        <dbReference type="ARBA" id="ARBA00022692"/>
    </source>
</evidence>
<evidence type="ECO:0000256" key="18">
    <source>
        <dbReference type="ARBA" id="ARBA00049427"/>
    </source>
</evidence>
<comment type="catalytic activity">
    <reaction evidence="17">
        <text>17beta-hydroxy-5alpha-androstan-3-one + NADP(+) = testosterone + NADPH + H(+)</text>
        <dbReference type="Rhea" id="RHEA:50820"/>
        <dbReference type="ChEBI" id="CHEBI:15378"/>
        <dbReference type="ChEBI" id="CHEBI:16330"/>
        <dbReference type="ChEBI" id="CHEBI:17347"/>
        <dbReference type="ChEBI" id="CHEBI:57783"/>
        <dbReference type="ChEBI" id="CHEBI:58349"/>
        <dbReference type="EC" id="1.3.1.22"/>
    </reaction>
    <physiologicalReaction direction="right-to-left" evidence="17">
        <dbReference type="Rhea" id="RHEA:50822"/>
    </physiologicalReaction>
</comment>
<evidence type="ECO:0000259" key="21">
    <source>
        <dbReference type="Pfam" id="PF02544"/>
    </source>
</evidence>
<dbReference type="PANTHER" id="PTHR14624:SF0">
    <property type="entry name" value="POLYPRENOL REDUCTASE"/>
    <property type="match status" value="1"/>
</dbReference>
<feature type="transmembrane region" description="Helical" evidence="19">
    <location>
        <begin position="262"/>
        <end position="285"/>
    </location>
</feature>
<dbReference type="GO" id="GO:0005789">
    <property type="term" value="C:endoplasmic reticulum membrane"/>
    <property type="evidence" value="ECO:0007669"/>
    <property type="project" value="UniProtKB-SubCell"/>
</dbReference>
<evidence type="ECO:0000256" key="9">
    <source>
        <dbReference type="ARBA" id="ARBA00023002"/>
    </source>
</evidence>
<dbReference type="InterPro" id="IPR001104">
    <property type="entry name" value="3-oxo-5_a-steroid_4-DH_C"/>
</dbReference>
<feature type="transmembrane region" description="Helical" evidence="19">
    <location>
        <begin position="138"/>
        <end position="160"/>
    </location>
</feature>
<proteinExistence type="inferred from homology"/>
<dbReference type="Pfam" id="PF02544">
    <property type="entry name" value="Steroid_dh"/>
    <property type="match status" value="1"/>
</dbReference>
<evidence type="ECO:0000256" key="12">
    <source>
        <dbReference type="ARBA" id="ARBA00045898"/>
    </source>
</evidence>
<evidence type="ECO:0000256" key="7">
    <source>
        <dbReference type="ARBA" id="ARBA00022857"/>
    </source>
</evidence>
<accession>A0A8C4XV11</accession>
<evidence type="ECO:0000256" key="16">
    <source>
        <dbReference type="ARBA" id="ARBA00048765"/>
    </source>
</evidence>
<keyword evidence="10" id="KW-0443">Lipid metabolism</keyword>
<dbReference type="GO" id="GO:0047751">
    <property type="term" value="F:3-oxo-5-alpha-steroid 4-dehydrogenase (NADP+) activity"/>
    <property type="evidence" value="ECO:0007669"/>
    <property type="project" value="UniProtKB-UniRule"/>
</dbReference>
<reference evidence="22" key="1">
    <citation type="submission" date="2025-08" db="UniProtKB">
        <authorList>
            <consortium name="Ensembl"/>
        </authorList>
    </citation>
    <scope>IDENTIFICATION</scope>
</reference>
<dbReference type="Ensembl" id="ENSFTIT00000024939.1">
    <property type="protein sequence ID" value="ENSFTIP00000023928.1"/>
    <property type="gene ID" value="ENSFTIG00000015353.1"/>
</dbReference>
<dbReference type="PROSITE" id="PS50244">
    <property type="entry name" value="S5A_REDUCTASE"/>
    <property type="match status" value="1"/>
</dbReference>
<dbReference type="EC" id="1.3.1.94" evidence="4 19"/>
<dbReference type="GO" id="GO:0160198">
    <property type="term" value="F:polyprenal reductase activity"/>
    <property type="evidence" value="ECO:0007669"/>
    <property type="project" value="UniProtKB-EC"/>
</dbReference>
<protein>
    <recommendedName>
        <fullName evidence="14 19">Polyprenal reductase</fullName>
        <ecNumber evidence="3 19">1.3.1.22</ecNumber>
        <ecNumber evidence="4 19">1.3.1.94</ecNumber>
    </recommendedName>
</protein>
<keyword evidence="11 19" id="KW-0472">Membrane</keyword>
<evidence type="ECO:0000256" key="3">
    <source>
        <dbReference type="ARBA" id="ARBA00012049"/>
    </source>
</evidence>
<comment type="function">
    <text evidence="12">Plays a key role in early steps of protein N-linked glycosylation by being involved in the conversion of polyprenol into dolichol. Acts as a polyprenal reductase that mediates the reduction of polyprenal into dolichal in a NADP-dependent mechanism. Dolichols are required for the synthesis of dolichol-linked monosaccharides and the oligosaccharide precursor used for N-glycosylation. Also able to convert testosterone (T) into 5-alpha-dihydrotestosterone (DHT).</text>
</comment>
<evidence type="ECO:0000256" key="11">
    <source>
        <dbReference type="ARBA" id="ARBA00023136"/>
    </source>
</evidence>
<dbReference type="Proteomes" id="UP000694562">
    <property type="component" value="Unplaced"/>
</dbReference>